<dbReference type="Proteomes" id="UP000694257">
    <property type="component" value="Chromosome"/>
</dbReference>
<evidence type="ECO:0000256" key="1">
    <source>
        <dbReference type="SAM" id="MobiDB-lite"/>
    </source>
</evidence>
<sequence>MELDRRWGASRWGRELGPEGLIGYLQIQSVYRGLDPAERVGDVAIDADHAGAHAPRYGRASWRPVRRSRPVSRSAGSAQMVFNVPPSMM</sequence>
<dbReference type="EMBL" id="CP078145">
    <property type="protein sequence ID" value="QXN94461.1"/>
    <property type="molecule type" value="Genomic_DNA"/>
</dbReference>
<dbReference type="RefSeq" id="WP_218477018.1">
    <property type="nucleotide sequence ID" value="NZ_BAABJN010000015.1"/>
</dbReference>
<reference evidence="2 3" key="1">
    <citation type="submission" date="2021-07" db="EMBL/GenBank/DDBJ databases">
        <title>Whole Genome Sequence of Nocardia Iowensis.</title>
        <authorList>
            <person name="Lamm A."/>
            <person name="Collins-Fairclough A.M."/>
            <person name="Bunk B."/>
            <person name="Sproer C."/>
        </authorList>
    </citation>
    <scope>NUCLEOTIDE SEQUENCE [LARGE SCALE GENOMIC DNA]</scope>
    <source>
        <strain evidence="2 3">NRRL 5646</strain>
    </source>
</reference>
<proteinExistence type="predicted"/>
<accession>A0ABX8RZ36</accession>
<name>A0ABX8RZ36_NOCIO</name>
<protein>
    <submittedName>
        <fullName evidence="2">Uncharacterized protein</fullName>
    </submittedName>
</protein>
<organism evidence="2 3">
    <name type="scientific">Nocardia iowensis</name>
    <dbReference type="NCBI Taxonomy" id="204891"/>
    <lineage>
        <taxon>Bacteria</taxon>
        <taxon>Bacillati</taxon>
        <taxon>Actinomycetota</taxon>
        <taxon>Actinomycetes</taxon>
        <taxon>Mycobacteriales</taxon>
        <taxon>Nocardiaceae</taxon>
        <taxon>Nocardia</taxon>
    </lineage>
</organism>
<feature type="region of interest" description="Disordered" evidence="1">
    <location>
        <begin position="61"/>
        <end position="89"/>
    </location>
</feature>
<keyword evidence="3" id="KW-1185">Reference proteome</keyword>
<gene>
    <name evidence="2" type="ORF">KV110_16220</name>
</gene>
<evidence type="ECO:0000313" key="3">
    <source>
        <dbReference type="Proteomes" id="UP000694257"/>
    </source>
</evidence>
<evidence type="ECO:0000313" key="2">
    <source>
        <dbReference type="EMBL" id="QXN94461.1"/>
    </source>
</evidence>